<protein>
    <submittedName>
        <fullName evidence="1">Uncharacterized protein</fullName>
    </submittedName>
</protein>
<proteinExistence type="predicted"/>
<dbReference type="EMBL" id="CP090896">
    <property type="protein sequence ID" value="ULT82788.1"/>
    <property type="molecule type" value="Genomic_DNA"/>
</dbReference>
<dbReference type="OMA" id="IIQWIGF"/>
<evidence type="ECO:0000313" key="1">
    <source>
        <dbReference type="EMBL" id="ULT82788.1"/>
    </source>
</evidence>
<accession>A0AAE8ZQT9</accession>
<gene>
    <name evidence="1" type="ORF">L3Y34_012199</name>
</gene>
<sequence length="259" mass="29704">MLYIVLTVIVVLLGMWKFRCNPNITPYELDFNSPVLTIGKQVKRYIPKCSVILKIWLPICILVPVKTIRGQITILGLWITMWINDYHYPPTPPFETSTEFSLSMLRNLWHEAMHITFVLALWMEEPTEYTIDAFIVMTFGLGLFIGGFVAKTDFDEQNHISNILLTDRLFQRNTDMTLNQKVLCTPHRACIIQHIGLAFLSGNKVFYCYSCVISVILTIRAIRIHKNMTEVVPNAVGGRSALLEEFSDARIHQGRVVVN</sequence>
<organism evidence="1 2">
    <name type="scientific">Caenorhabditis briggsae</name>
    <dbReference type="NCBI Taxonomy" id="6238"/>
    <lineage>
        <taxon>Eukaryota</taxon>
        <taxon>Metazoa</taxon>
        <taxon>Ecdysozoa</taxon>
        <taxon>Nematoda</taxon>
        <taxon>Chromadorea</taxon>
        <taxon>Rhabditida</taxon>
        <taxon>Rhabditina</taxon>
        <taxon>Rhabditomorpha</taxon>
        <taxon>Rhabditoidea</taxon>
        <taxon>Rhabditidae</taxon>
        <taxon>Peloderinae</taxon>
        <taxon>Caenorhabditis</taxon>
    </lineage>
</organism>
<name>A0AAE8ZQT9_CAEBR</name>
<dbReference type="AlphaFoldDB" id="A0AAE8ZQT9"/>
<evidence type="ECO:0000313" key="2">
    <source>
        <dbReference type="Proteomes" id="UP000827892"/>
    </source>
</evidence>
<dbReference type="Proteomes" id="UP000827892">
    <property type="component" value="Chromosome X"/>
</dbReference>
<reference evidence="1 2" key="1">
    <citation type="submission" date="2022-05" db="EMBL/GenBank/DDBJ databases">
        <title>Chromosome-level reference genomes for two strains of Caenorhabditis briggsae: an improved platform for comparative genomics.</title>
        <authorList>
            <person name="Stevens L."/>
            <person name="Andersen E.C."/>
        </authorList>
    </citation>
    <scope>NUCLEOTIDE SEQUENCE [LARGE SCALE GENOMIC DNA]</scope>
    <source>
        <strain evidence="1">QX1410_ONT</strain>
        <tissue evidence="1">Whole-organism</tissue>
    </source>
</reference>